<accession>V2WLR6</accession>
<dbReference type="AlphaFoldDB" id="V2WLR6"/>
<dbReference type="InterPro" id="IPR041577">
    <property type="entry name" value="RT_RNaseH_2"/>
</dbReference>
<keyword evidence="3" id="KW-0695">RNA-directed DNA polymerase</keyword>
<dbReference type="InterPro" id="IPR050951">
    <property type="entry name" value="Retrovirus_Pol_polyprotein"/>
</dbReference>
<dbReference type="Proteomes" id="UP000017559">
    <property type="component" value="Unassembled WGS sequence"/>
</dbReference>
<dbReference type="HOGENOM" id="CLU_000384_33_4_1"/>
<evidence type="ECO:0000313" key="4">
    <source>
        <dbReference type="Proteomes" id="UP000017559"/>
    </source>
</evidence>
<dbReference type="InterPro" id="IPR043128">
    <property type="entry name" value="Rev_trsase/Diguanyl_cyclase"/>
</dbReference>
<name>V2WLR6_MONRO</name>
<dbReference type="Gene3D" id="3.10.10.10">
    <property type="entry name" value="HIV Type 1 Reverse Transcriptase, subunit A, domain 1"/>
    <property type="match status" value="1"/>
</dbReference>
<dbReference type="InterPro" id="IPR000477">
    <property type="entry name" value="RT_dom"/>
</dbReference>
<dbReference type="Pfam" id="PF00078">
    <property type="entry name" value="RVT_1"/>
    <property type="match status" value="1"/>
</dbReference>
<dbReference type="CDD" id="cd01647">
    <property type="entry name" value="RT_LTR"/>
    <property type="match status" value="1"/>
</dbReference>
<protein>
    <submittedName>
        <fullName evidence="3">Reverse transcriptase-rnase h-integrase</fullName>
    </submittedName>
</protein>
<evidence type="ECO:0000313" key="3">
    <source>
        <dbReference type="EMBL" id="ESK82532.1"/>
    </source>
</evidence>
<keyword evidence="3" id="KW-0548">Nucleotidyltransferase</keyword>
<dbReference type="KEGG" id="mrr:Moror_14377"/>
<evidence type="ECO:0000259" key="2">
    <source>
        <dbReference type="PROSITE" id="PS50878"/>
    </source>
</evidence>
<dbReference type="OrthoDB" id="420169at2759"/>
<dbReference type="GO" id="GO:0003964">
    <property type="term" value="F:RNA-directed DNA polymerase activity"/>
    <property type="evidence" value="ECO:0007669"/>
    <property type="project" value="UniProtKB-KW"/>
</dbReference>
<dbReference type="SUPFAM" id="SSF56672">
    <property type="entry name" value="DNA/RNA polymerases"/>
    <property type="match status" value="1"/>
</dbReference>
<dbReference type="EMBL" id="AWSO01001885">
    <property type="protein sequence ID" value="ESK82532.1"/>
    <property type="molecule type" value="Genomic_DNA"/>
</dbReference>
<keyword evidence="3" id="KW-0808">Transferase</keyword>
<evidence type="ECO:0000256" key="1">
    <source>
        <dbReference type="ARBA" id="ARBA00023268"/>
    </source>
</evidence>
<dbReference type="PROSITE" id="PS50878">
    <property type="entry name" value="RT_POL"/>
    <property type="match status" value="1"/>
</dbReference>
<proteinExistence type="predicted"/>
<sequence>MLMDTFLLSRLGKEDVIFGLPWLQKYNPDVNWRSGEIIFRPKRYIKIPHYGSIFDNEALEEIISRINIRAKMLVSQTMAHQVEQKERTFKELVPKYLHKFRAQFEDREAEHFPISWHYDHAIDLKPDFVTKDCKLYSLTVPEQCELDKFLEENLQKGYIWKSKSLNASLFFFVGKKEKGKLRPTQDYRRLNDGTIKNVYPLPLISDLIDKLRGATIFSKLDLCNRYNNVRIKDGDQWKAAFKTNRGLFEPTVMFFGLMNSPATFQAFMDDILSDFMAEGWCLVYMDDILIYSLKEQDLFLKLHKCEFNITEVIFLGLVIQPGTIGMDPVKLAGIEDWPAPETVMGVRSFTGSVNFYRKFIGRYAEIAKPLYDLTKKGVKFVWDDRCQSAFATLKQKFSKQPLLKIPDSSKPFVIEADASKWASGAVLQQKGEDGEWHPCGYISHAFDATERNYEIYNRELFAIVRALQTW</sequence>
<dbReference type="PANTHER" id="PTHR37984:SF5">
    <property type="entry name" value="PROTEIN NYNRIN-LIKE"/>
    <property type="match status" value="1"/>
</dbReference>
<reference evidence="3 4" key="1">
    <citation type="journal article" date="2014" name="BMC Genomics">
        <title>Genome and secretome analysis of the hemibiotrophic fungal pathogen, Moniliophthora roreri, which causes frosty pod rot disease of cacao: mechanisms of the biotrophic and necrotrophic phases.</title>
        <authorList>
            <person name="Meinhardt L.W."/>
            <person name="Costa G.G.L."/>
            <person name="Thomazella D.P.T."/>
            <person name="Teixeira P.J.P.L."/>
            <person name="Carazzolle M.F."/>
            <person name="Schuster S.C."/>
            <person name="Carlson J.E."/>
            <person name="Guiltinan M.J."/>
            <person name="Mieczkowski P."/>
            <person name="Farmer A."/>
            <person name="Ramaraj T."/>
            <person name="Crozier J."/>
            <person name="Davis R.E."/>
            <person name="Shao J."/>
            <person name="Melnick R.L."/>
            <person name="Pereira G.A.G."/>
            <person name="Bailey B.A."/>
        </authorList>
    </citation>
    <scope>NUCLEOTIDE SEQUENCE [LARGE SCALE GENOMIC DNA]</scope>
    <source>
        <strain evidence="3 4">MCA 2997</strain>
    </source>
</reference>
<keyword evidence="4" id="KW-1185">Reference proteome</keyword>
<keyword evidence="1" id="KW-0511">Multifunctional enzyme</keyword>
<dbReference type="PANTHER" id="PTHR37984">
    <property type="entry name" value="PROTEIN CBG26694"/>
    <property type="match status" value="1"/>
</dbReference>
<gene>
    <name evidence="3" type="ORF">Moror_14377</name>
</gene>
<dbReference type="Pfam" id="PF17919">
    <property type="entry name" value="RT_RNaseH_2"/>
    <property type="match status" value="1"/>
</dbReference>
<dbReference type="FunFam" id="3.30.70.270:FF:000020">
    <property type="entry name" value="Transposon Tf2-6 polyprotein-like Protein"/>
    <property type="match status" value="1"/>
</dbReference>
<organism evidence="3 4">
    <name type="scientific">Moniliophthora roreri (strain MCA 2997)</name>
    <name type="common">Cocoa frosty pod rot fungus</name>
    <name type="synonym">Crinipellis roreri</name>
    <dbReference type="NCBI Taxonomy" id="1381753"/>
    <lineage>
        <taxon>Eukaryota</taxon>
        <taxon>Fungi</taxon>
        <taxon>Dikarya</taxon>
        <taxon>Basidiomycota</taxon>
        <taxon>Agaricomycotina</taxon>
        <taxon>Agaricomycetes</taxon>
        <taxon>Agaricomycetidae</taxon>
        <taxon>Agaricales</taxon>
        <taxon>Marasmiineae</taxon>
        <taxon>Marasmiaceae</taxon>
        <taxon>Moniliophthora</taxon>
    </lineage>
</organism>
<comment type="caution">
    <text evidence="3">The sequence shown here is derived from an EMBL/GenBank/DDBJ whole genome shotgun (WGS) entry which is preliminary data.</text>
</comment>
<dbReference type="InterPro" id="IPR043502">
    <property type="entry name" value="DNA/RNA_pol_sf"/>
</dbReference>
<dbReference type="Gene3D" id="3.30.70.270">
    <property type="match status" value="2"/>
</dbReference>
<feature type="domain" description="Reverse transcriptase" evidence="2">
    <location>
        <begin position="154"/>
        <end position="348"/>
    </location>
</feature>